<protein>
    <recommendedName>
        <fullName evidence="9">Leucine-rich repeat-containing protein 45</fullName>
    </recommendedName>
</protein>
<feature type="region of interest" description="Disordered" evidence="6">
    <location>
        <begin position="588"/>
        <end position="631"/>
    </location>
</feature>
<reference evidence="8" key="1">
    <citation type="submission" date="2020-11" db="EMBL/GenBank/DDBJ databases">
        <authorList>
            <person name="Tran Van P."/>
        </authorList>
    </citation>
    <scope>NUCLEOTIDE SEQUENCE</scope>
</reference>
<dbReference type="Pfam" id="PF13516">
    <property type="entry name" value="LRR_6"/>
    <property type="match status" value="2"/>
</dbReference>
<name>A0A7R9K439_TIMGE</name>
<proteinExistence type="predicted"/>
<keyword evidence="3 5" id="KW-0175">Coiled coil</keyword>
<gene>
    <name evidence="8" type="ORF">TGEB3V08_LOCUS8522</name>
</gene>
<dbReference type="AlphaFoldDB" id="A0A7R9K439"/>
<dbReference type="PANTHER" id="PTHR23170:SF3">
    <property type="entry name" value="LEUCINE-RICH REPEAT-CONTAINING PROTEIN 45"/>
    <property type="match status" value="1"/>
</dbReference>
<dbReference type="EMBL" id="OE843329">
    <property type="protein sequence ID" value="CAD7602848.1"/>
    <property type="molecule type" value="Genomic_DNA"/>
</dbReference>
<dbReference type="SUPFAM" id="SSF52047">
    <property type="entry name" value="RNI-like"/>
    <property type="match status" value="1"/>
</dbReference>
<feature type="coiled-coil region" evidence="5">
    <location>
        <begin position="490"/>
        <end position="538"/>
    </location>
</feature>
<dbReference type="GO" id="GO:0005813">
    <property type="term" value="C:centrosome"/>
    <property type="evidence" value="ECO:0007669"/>
    <property type="project" value="UniProtKB-SubCell"/>
</dbReference>
<dbReference type="Gene3D" id="3.80.10.10">
    <property type="entry name" value="Ribonuclease Inhibitor"/>
    <property type="match status" value="2"/>
</dbReference>
<dbReference type="InterPro" id="IPR001611">
    <property type="entry name" value="Leu-rich_rpt"/>
</dbReference>
<organism evidence="8">
    <name type="scientific">Timema genevievae</name>
    <name type="common">Walking stick</name>
    <dbReference type="NCBI Taxonomy" id="629358"/>
    <lineage>
        <taxon>Eukaryota</taxon>
        <taxon>Metazoa</taxon>
        <taxon>Ecdysozoa</taxon>
        <taxon>Arthropoda</taxon>
        <taxon>Hexapoda</taxon>
        <taxon>Insecta</taxon>
        <taxon>Pterygota</taxon>
        <taxon>Neoptera</taxon>
        <taxon>Polyneoptera</taxon>
        <taxon>Phasmatodea</taxon>
        <taxon>Timematodea</taxon>
        <taxon>Timematoidea</taxon>
        <taxon>Timematidae</taxon>
        <taxon>Timema</taxon>
    </lineage>
</organism>
<dbReference type="InterPro" id="IPR052116">
    <property type="entry name" value="Centro_Cilium_Assembly"/>
</dbReference>
<evidence type="ECO:0000256" key="2">
    <source>
        <dbReference type="ARBA" id="ARBA00022490"/>
    </source>
</evidence>
<feature type="chain" id="PRO_5030665501" description="Leucine-rich repeat-containing protein 45" evidence="7">
    <location>
        <begin position="20"/>
        <end position="631"/>
    </location>
</feature>
<evidence type="ECO:0000313" key="8">
    <source>
        <dbReference type="EMBL" id="CAD7602848.1"/>
    </source>
</evidence>
<evidence type="ECO:0000256" key="7">
    <source>
        <dbReference type="SAM" id="SignalP"/>
    </source>
</evidence>
<dbReference type="SMART" id="SM00368">
    <property type="entry name" value="LRR_RI"/>
    <property type="match status" value="4"/>
</dbReference>
<dbReference type="PANTHER" id="PTHR23170">
    <property type="entry name" value="NY-REN-58 ANTIGEN"/>
    <property type="match status" value="1"/>
</dbReference>
<feature type="signal peptide" evidence="7">
    <location>
        <begin position="1"/>
        <end position="19"/>
    </location>
</feature>
<feature type="compositionally biased region" description="Basic and acidic residues" evidence="6">
    <location>
        <begin position="594"/>
        <end position="631"/>
    </location>
</feature>
<evidence type="ECO:0000256" key="3">
    <source>
        <dbReference type="ARBA" id="ARBA00023054"/>
    </source>
</evidence>
<evidence type="ECO:0008006" key="9">
    <source>
        <dbReference type="Google" id="ProtNLM"/>
    </source>
</evidence>
<evidence type="ECO:0000256" key="1">
    <source>
        <dbReference type="ARBA" id="ARBA00004300"/>
    </source>
</evidence>
<evidence type="ECO:0000256" key="6">
    <source>
        <dbReference type="SAM" id="MobiDB-lite"/>
    </source>
</evidence>
<evidence type="ECO:0000256" key="4">
    <source>
        <dbReference type="ARBA" id="ARBA00023212"/>
    </source>
</evidence>
<keyword evidence="7" id="KW-0732">Signal</keyword>
<keyword evidence="4" id="KW-0206">Cytoskeleton</keyword>
<dbReference type="InterPro" id="IPR032675">
    <property type="entry name" value="LRR_dom_sf"/>
</dbReference>
<sequence>MSALLPSFTLSLLGPHPSAQPVPPSVSQKSGELNLRKHTLSSWTWESLGRVLSSSGTVFKVDLSDCLIPSQGVACLLGHLARNTSVHTLVLRGNNIQSHNVGRIGALLKHNGNLKKLSLEWNSLGLCPEMFSEFCEGLSVNMSLESLDLKNNQLPPEGARDLARALSRNKTLKYLDLRWNNLGWNGGQLLQAALKKNMSLTKVKAQGNYIPQEIVQALERRTPNDVDHLAQSEFLRQRLAHLKNMEEKKLAQHALESKNKMAEVVKLEQERSKELEELARANERKLQEELERSNSRVSQLENILSEREATISVLQTQLQETETDLKNTRDKVADRESHHSTIAVERYERIQALTSQLEEKEAQLTRTEADAERRLTAEQRLTAELRARVQSQEEEGECLRQDVAQLNDKLKALARQHEGTLLHEHSLNQELLSKCEREWVARTTKLQGENKVLTERLEVSERGKAELGAQLALERAQRQEEVALATQQTRAREAGKLVQLEERVSSLREEKQLLETQLAQSNSNITQLQQQNSSLVAELAEPQRRLAQLHEELSSERVSSERLKQHLAERNAHVSECRKKVEQLQQEVEALQKQAREQDARQAEHEREKDNDLHKLQKLLSQRDKDINNIR</sequence>
<keyword evidence="2" id="KW-0963">Cytoplasm</keyword>
<feature type="coiled-coil region" evidence="5">
    <location>
        <begin position="250"/>
        <end position="416"/>
    </location>
</feature>
<accession>A0A7R9K439</accession>
<evidence type="ECO:0000256" key="5">
    <source>
        <dbReference type="SAM" id="Coils"/>
    </source>
</evidence>
<comment type="subcellular location">
    <subcellularLocation>
        <location evidence="1">Cytoplasm</location>
        <location evidence="1">Cytoskeleton</location>
        <location evidence="1">Microtubule organizing center</location>
        <location evidence="1">Centrosome</location>
    </subcellularLocation>
</comment>